<dbReference type="EMBL" id="MCHY01000007">
    <property type="protein sequence ID" value="RKD25164.1"/>
    <property type="molecule type" value="Genomic_DNA"/>
</dbReference>
<proteinExistence type="predicted"/>
<evidence type="ECO:0000313" key="2">
    <source>
        <dbReference type="Proteomes" id="UP000284219"/>
    </source>
</evidence>
<sequence>MPYSSVSKPEVSPNKEKAIFISPLEWEVPGSLYLMDLIIGEIKEIIPPDKENDEIPKYAIWINDRYVACIIGFGMGTVSIGGNVFLYDLENSTVKQITYYSSDIQITEIVKLEDTLDLKGIKYVDDIYNEFKPFEDTLDLTTIT</sequence>
<accession>A0A419SMG5</accession>
<dbReference type="Gene3D" id="2.40.128.660">
    <property type="entry name" value="Uncharacterised protein PF15525, DUF4652"/>
    <property type="match status" value="1"/>
</dbReference>
<name>A0A419SMG5_9BACL</name>
<comment type="caution">
    <text evidence="1">The sequence shown here is derived from an EMBL/GenBank/DDBJ whole genome shotgun (WGS) entry which is preliminary data.</text>
</comment>
<gene>
    <name evidence="1" type="ORF">BEP19_04795</name>
</gene>
<evidence type="ECO:0000313" key="1">
    <source>
        <dbReference type="EMBL" id="RKD25164.1"/>
    </source>
</evidence>
<reference evidence="1 2" key="1">
    <citation type="submission" date="2016-08" db="EMBL/GenBank/DDBJ databases">
        <title>Novel Firmicute Genomes.</title>
        <authorList>
            <person name="Poppleton D.I."/>
            <person name="Gribaldo S."/>
        </authorList>
    </citation>
    <scope>NUCLEOTIDE SEQUENCE [LARGE SCALE GENOMIC DNA]</scope>
    <source>
        <strain evidence="1 2">RAOx-1</strain>
    </source>
</reference>
<dbReference type="AlphaFoldDB" id="A0A419SMG5"/>
<organism evidence="1 2">
    <name type="scientific">Ammoniphilus oxalaticus</name>
    <dbReference type="NCBI Taxonomy" id="66863"/>
    <lineage>
        <taxon>Bacteria</taxon>
        <taxon>Bacillati</taxon>
        <taxon>Bacillota</taxon>
        <taxon>Bacilli</taxon>
        <taxon>Bacillales</taxon>
        <taxon>Paenibacillaceae</taxon>
        <taxon>Aneurinibacillus group</taxon>
        <taxon>Ammoniphilus</taxon>
    </lineage>
</organism>
<keyword evidence="2" id="KW-1185">Reference proteome</keyword>
<dbReference type="Proteomes" id="UP000284219">
    <property type="component" value="Unassembled WGS sequence"/>
</dbReference>
<dbReference type="Pfam" id="PF15525">
    <property type="entry name" value="DUF4652"/>
    <property type="match status" value="1"/>
</dbReference>
<dbReference type="InterPro" id="IPR028102">
    <property type="entry name" value="DUF4652"/>
</dbReference>
<protein>
    <submittedName>
        <fullName evidence="1">Uncharacterized protein</fullName>
    </submittedName>
</protein>